<dbReference type="RefSeq" id="WP_076399701.1">
    <property type="nucleotide sequence ID" value="NZ_FTOA01000003.1"/>
</dbReference>
<dbReference type="Gene3D" id="2.60.120.1440">
    <property type="match status" value="1"/>
</dbReference>
<protein>
    <submittedName>
        <fullName evidence="3">FecR family protein</fullName>
    </submittedName>
</protein>
<keyword evidence="1" id="KW-1133">Transmembrane helix</keyword>
<dbReference type="PIRSF" id="PIRSF018266">
    <property type="entry name" value="FecR"/>
    <property type="match status" value="1"/>
</dbReference>
<organism evidence="3 4">
    <name type="scientific">Insolitispirillum peregrinum</name>
    <dbReference type="NCBI Taxonomy" id="80876"/>
    <lineage>
        <taxon>Bacteria</taxon>
        <taxon>Pseudomonadati</taxon>
        <taxon>Pseudomonadota</taxon>
        <taxon>Alphaproteobacteria</taxon>
        <taxon>Rhodospirillales</taxon>
        <taxon>Novispirillaceae</taxon>
        <taxon>Insolitispirillum</taxon>
    </lineage>
</organism>
<dbReference type="AlphaFoldDB" id="A0A1N7L1C2"/>
<dbReference type="PANTHER" id="PTHR30273">
    <property type="entry name" value="PERIPLASMIC SIGNAL SENSOR AND SIGMA FACTOR ACTIVATOR FECR-RELATED"/>
    <property type="match status" value="1"/>
</dbReference>
<accession>A0A1N7L1C2</accession>
<keyword evidence="4" id="KW-1185">Reference proteome</keyword>
<dbReference type="Pfam" id="PF04773">
    <property type="entry name" value="FecR"/>
    <property type="match status" value="1"/>
</dbReference>
<dbReference type="InterPro" id="IPR012373">
    <property type="entry name" value="Ferrdict_sens_TM"/>
</dbReference>
<name>A0A1N7L1C2_9PROT</name>
<evidence type="ECO:0000313" key="4">
    <source>
        <dbReference type="Proteomes" id="UP000185678"/>
    </source>
</evidence>
<reference evidence="3 4" key="1">
    <citation type="submission" date="2017-01" db="EMBL/GenBank/DDBJ databases">
        <authorList>
            <person name="Mah S.A."/>
            <person name="Swanson W.J."/>
            <person name="Moy G.W."/>
            <person name="Vacquier V.D."/>
        </authorList>
    </citation>
    <scope>NUCLEOTIDE SEQUENCE [LARGE SCALE GENOMIC DNA]</scope>
    <source>
        <strain evidence="3 4">DSM 11589</strain>
    </source>
</reference>
<feature type="domain" description="FecR protein" evidence="2">
    <location>
        <begin position="134"/>
        <end position="226"/>
    </location>
</feature>
<keyword evidence="1" id="KW-0812">Transmembrane</keyword>
<dbReference type="EMBL" id="FTOA01000003">
    <property type="protein sequence ID" value="SIS67591.1"/>
    <property type="molecule type" value="Genomic_DNA"/>
</dbReference>
<dbReference type="STRING" id="80876.SAMN05421779_10343"/>
<sequence length="350" mass="37498">MTDTAKTPPDDPARRQADEALGQAIDWLMAEQAAATASERAQIQAARVQWLADDPLRGKAWRKAERVWRLSGEALPLIQPGVSVPMAETPPVVVAFPSPSVRKTPWRRRVGGLAAAACLALVVISGGWMPWGAEYRTGTGTMQQITLADGSQISLAAGSALDTALSADRRGVILREGQAFFQVAPDRQRPFVVSAGAMTITVTGTAFDVQREETETVVAVASGAVEVRIEGGETLSLKPGDRVRLTATGRAVQRDRVTAQELGLWRDGRLVVSNQPVVQVIETLRHHFHGLIVLQDADGKGQMLAGRAVTGVFDLRDPRTALETIARLHGGSVRQITPYVLVVSAADGKN</sequence>
<evidence type="ECO:0000256" key="1">
    <source>
        <dbReference type="SAM" id="Phobius"/>
    </source>
</evidence>
<evidence type="ECO:0000259" key="2">
    <source>
        <dbReference type="Pfam" id="PF04773"/>
    </source>
</evidence>
<gene>
    <name evidence="3" type="ORF">SAMN05421779_10343</name>
</gene>
<dbReference type="InterPro" id="IPR006860">
    <property type="entry name" value="FecR"/>
</dbReference>
<dbReference type="PANTHER" id="PTHR30273:SF2">
    <property type="entry name" value="PROTEIN FECR"/>
    <property type="match status" value="1"/>
</dbReference>
<feature type="transmembrane region" description="Helical" evidence="1">
    <location>
        <begin position="110"/>
        <end position="131"/>
    </location>
</feature>
<keyword evidence="1" id="KW-0472">Membrane</keyword>
<dbReference type="GO" id="GO:0016989">
    <property type="term" value="F:sigma factor antagonist activity"/>
    <property type="evidence" value="ECO:0007669"/>
    <property type="project" value="TreeGrafter"/>
</dbReference>
<evidence type="ECO:0000313" key="3">
    <source>
        <dbReference type="EMBL" id="SIS67591.1"/>
    </source>
</evidence>
<dbReference type="Proteomes" id="UP000185678">
    <property type="component" value="Unassembled WGS sequence"/>
</dbReference>
<proteinExistence type="predicted"/>